<evidence type="ECO:0000256" key="1">
    <source>
        <dbReference type="ARBA" id="ARBA00045876"/>
    </source>
</evidence>
<sequence>MGFLLVLLVVPEMGFADSRPDMVVKKIRETSLAILQKAYQNERAFVRAAAARAAGESQDLELIPLLNKATEDVYPTARLFALQGLQKVSRSDALTAARRMTDDTDIWVRSAAVEILGDEGGPEVVVEVRAFLKSYDVPMRMAASSGLVKHGEEKYLEDVLDPLTHPIPDRRYQAIGYLGKIGTQEVLPHLAKLFDHAEPEMVFYSLKAVEGKTTAEMLPKLRELIKRDNASVRYAAALAMGNLREAEPDLIPLCADKDGMVKLSAALALNRMGSSSCQIVFEELLKHPDFGVRSAAARVLGETKIDDRVRLLKMALEDNHSRVRTAAVRAVGMMGGPEAFPILVKLLEDSLEVVRAYAAGNLIHLLR</sequence>
<protein>
    <recommendedName>
        <fullName evidence="3">HEAT repeat domain-containing protein</fullName>
    </recommendedName>
</protein>
<dbReference type="InterPro" id="IPR004155">
    <property type="entry name" value="PBS_lyase_HEAT"/>
</dbReference>
<dbReference type="PANTHER" id="PTHR12697">
    <property type="entry name" value="PBS LYASE HEAT-LIKE PROTEIN"/>
    <property type="match status" value="1"/>
</dbReference>
<evidence type="ECO:0000313" key="2">
    <source>
        <dbReference type="EMBL" id="SVB87990.1"/>
    </source>
</evidence>
<dbReference type="AlphaFoldDB" id="A0A382HL25"/>
<evidence type="ECO:0008006" key="3">
    <source>
        <dbReference type="Google" id="ProtNLM"/>
    </source>
</evidence>
<dbReference type="InterPro" id="IPR016024">
    <property type="entry name" value="ARM-type_fold"/>
</dbReference>
<gene>
    <name evidence="2" type="ORF">METZ01_LOCUS240844</name>
</gene>
<dbReference type="InterPro" id="IPR021133">
    <property type="entry name" value="HEAT_type_2"/>
</dbReference>
<dbReference type="SUPFAM" id="SSF48371">
    <property type="entry name" value="ARM repeat"/>
    <property type="match status" value="2"/>
</dbReference>
<dbReference type="InterPro" id="IPR011989">
    <property type="entry name" value="ARM-like"/>
</dbReference>
<proteinExistence type="predicted"/>
<dbReference type="PANTHER" id="PTHR12697:SF5">
    <property type="entry name" value="DEOXYHYPUSINE HYDROXYLASE"/>
    <property type="match status" value="1"/>
</dbReference>
<dbReference type="Pfam" id="PF03130">
    <property type="entry name" value="HEAT_PBS"/>
    <property type="match status" value="1"/>
</dbReference>
<dbReference type="Gene3D" id="1.25.10.10">
    <property type="entry name" value="Leucine-rich Repeat Variant"/>
    <property type="match status" value="3"/>
</dbReference>
<dbReference type="PROSITE" id="PS50077">
    <property type="entry name" value="HEAT_REPEAT"/>
    <property type="match status" value="1"/>
</dbReference>
<dbReference type="GO" id="GO:0016491">
    <property type="term" value="F:oxidoreductase activity"/>
    <property type="evidence" value="ECO:0007669"/>
    <property type="project" value="TreeGrafter"/>
</dbReference>
<comment type="function">
    <text evidence="1">Catalyzes the hydroxylation of the N(6)-(4-aminobutyl)-L-lysine intermediate produced by deoxyhypusine synthase/DHPS on a critical lysine of the eukaryotic translation initiation factor 5A/eIF-5A. This is the second step of the post-translational modification of that lysine into an unusual amino acid residue named hypusine. Hypusination is unique to mature eIF-5A factor and is essential for its function.</text>
</comment>
<reference evidence="2" key="1">
    <citation type="submission" date="2018-05" db="EMBL/GenBank/DDBJ databases">
        <authorList>
            <person name="Lanie J.A."/>
            <person name="Ng W.-L."/>
            <person name="Kazmierczak K.M."/>
            <person name="Andrzejewski T.M."/>
            <person name="Davidsen T.M."/>
            <person name="Wayne K.J."/>
            <person name="Tettelin H."/>
            <person name="Glass J.I."/>
            <person name="Rusch D."/>
            <person name="Podicherti R."/>
            <person name="Tsui H.-C.T."/>
            <person name="Winkler M.E."/>
        </authorList>
    </citation>
    <scope>NUCLEOTIDE SEQUENCE</scope>
</reference>
<name>A0A382HL25_9ZZZZ</name>
<accession>A0A382HL25</accession>
<dbReference type="EMBL" id="UINC01061910">
    <property type="protein sequence ID" value="SVB87990.1"/>
    <property type="molecule type" value="Genomic_DNA"/>
</dbReference>
<dbReference type="Pfam" id="PF13646">
    <property type="entry name" value="HEAT_2"/>
    <property type="match status" value="3"/>
</dbReference>
<dbReference type="SMART" id="SM00567">
    <property type="entry name" value="EZ_HEAT"/>
    <property type="match status" value="7"/>
</dbReference>
<organism evidence="2">
    <name type="scientific">marine metagenome</name>
    <dbReference type="NCBI Taxonomy" id="408172"/>
    <lineage>
        <taxon>unclassified sequences</taxon>
        <taxon>metagenomes</taxon>
        <taxon>ecological metagenomes</taxon>
    </lineage>
</organism>